<accession>A0A1F6DYU2</accession>
<evidence type="ECO:0000313" key="2">
    <source>
        <dbReference type="EMBL" id="OGG66460.1"/>
    </source>
</evidence>
<organism evidence="2 3">
    <name type="scientific">Candidatus Kaiserbacteria bacterium RIFCSPHIGHO2_02_FULL_55_20</name>
    <dbReference type="NCBI Taxonomy" id="1798497"/>
    <lineage>
        <taxon>Bacteria</taxon>
        <taxon>Candidatus Kaiseribacteriota</taxon>
    </lineage>
</organism>
<reference evidence="2 3" key="1">
    <citation type="journal article" date="2016" name="Nat. Commun.">
        <title>Thousands of microbial genomes shed light on interconnected biogeochemical processes in an aquifer system.</title>
        <authorList>
            <person name="Anantharaman K."/>
            <person name="Brown C.T."/>
            <person name="Hug L.A."/>
            <person name="Sharon I."/>
            <person name="Castelle C.J."/>
            <person name="Probst A.J."/>
            <person name="Thomas B.C."/>
            <person name="Singh A."/>
            <person name="Wilkins M.J."/>
            <person name="Karaoz U."/>
            <person name="Brodie E.L."/>
            <person name="Williams K.H."/>
            <person name="Hubbard S.S."/>
            <person name="Banfield J.F."/>
        </authorList>
    </citation>
    <scope>NUCLEOTIDE SEQUENCE [LARGE SCALE GENOMIC DNA]</scope>
</reference>
<sequence length="65" mass="7231">MGIDWTKIQSKYRGLWVALADDEKTVVASGGSAKETYEQARKKGHQEAILTRMPEELTAYVGFGL</sequence>
<dbReference type="Proteomes" id="UP000177652">
    <property type="component" value="Unassembled WGS sequence"/>
</dbReference>
<comment type="caution">
    <text evidence="2">The sequence shown here is derived from an EMBL/GenBank/DDBJ whole genome shotgun (WGS) entry which is preliminary data.</text>
</comment>
<evidence type="ECO:0000313" key="3">
    <source>
        <dbReference type="Proteomes" id="UP000177652"/>
    </source>
</evidence>
<dbReference type="EMBL" id="MFLK01000006">
    <property type="protein sequence ID" value="OGG66460.1"/>
    <property type="molecule type" value="Genomic_DNA"/>
</dbReference>
<gene>
    <name evidence="2" type="ORF">A3D71_01165</name>
</gene>
<name>A0A1F6DYU2_9BACT</name>
<dbReference type="Pfam" id="PF18929">
    <property type="entry name" value="DUF5678"/>
    <property type="match status" value="1"/>
</dbReference>
<evidence type="ECO:0000259" key="1">
    <source>
        <dbReference type="Pfam" id="PF18929"/>
    </source>
</evidence>
<feature type="domain" description="DUF5678" evidence="1">
    <location>
        <begin position="8"/>
        <end position="48"/>
    </location>
</feature>
<protein>
    <recommendedName>
        <fullName evidence="1">DUF5678 domain-containing protein</fullName>
    </recommendedName>
</protein>
<dbReference type="STRING" id="1798497.A3D71_01165"/>
<dbReference type="AlphaFoldDB" id="A0A1F6DYU2"/>
<dbReference type="InterPro" id="IPR043734">
    <property type="entry name" value="DUF5678"/>
</dbReference>
<proteinExistence type="predicted"/>